<dbReference type="KEGG" id="pbl:PAAG_03422"/>
<feature type="region of interest" description="Disordered" evidence="1">
    <location>
        <begin position="1"/>
        <end position="41"/>
    </location>
</feature>
<sequence length="87" mass="9705">MSSTDKNSSQFEISYETSAEEAMTATPAKKHASGILNPENDGWGKLANNARRWLFSLRPNLSRRLPAHLLETRRSEASEESGRSHCS</sequence>
<accession>C1GX48</accession>
<dbReference type="Proteomes" id="UP000002059">
    <property type="component" value="Partially assembled WGS sequence"/>
</dbReference>
<dbReference type="AlphaFoldDB" id="C1GX48"/>
<reference evidence="2 3" key="1">
    <citation type="journal article" date="2011" name="PLoS Genet.">
        <title>Comparative genomic analysis of human fungal pathogens causing paracoccidioidomycosis.</title>
        <authorList>
            <person name="Desjardins C.A."/>
            <person name="Champion M.D."/>
            <person name="Holder J.W."/>
            <person name="Muszewska A."/>
            <person name="Goldberg J."/>
            <person name="Bailao A.M."/>
            <person name="Brigido M.M."/>
            <person name="Ferreira M.E."/>
            <person name="Garcia A.M."/>
            <person name="Grynberg M."/>
            <person name="Gujja S."/>
            <person name="Heiman D.I."/>
            <person name="Henn M.R."/>
            <person name="Kodira C.D."/>
            <person name="Leon-Narvaez H."/>
            <person name="Longo L.V."/>
            <person name="Ma L.J."/>
            <person name="Malavazi I."/>
            <person name="Matsuo A.L."/>
            <person name="Morais F.V."/>
            <person name="Pereira M."/>
            <person name="Rodriguez-Brito S."/>
            <person name="Sakthikumar S."/>
            <person name="Salem-Izacc S.M."/>
            <person name="Sykes S.M."/>
            <person name="Teixeira M.M."/>
            <person name="Vallejo M.C."/>
            <person name="Walter M.E."/>
            <person name="Yandava C."/>
            <person name="Young S."/>
            <person name="Zeng Q."/>
            <person name="Zucker J."/>
            <person name="Felipe M.S."/>
            <person name="Goldman G.H."/>
            <person name="Haas B.J."/>
            <person name="McEwen J.G."/>
            <person name="Nino-Vega G."/>
            <person name="Puccia R."/>
            <person name="San-Blas G."/>
            <person name="Soares C.M."/>
            <person name="Birren B.W."/>
            <person name="Cuomo C.A."/>
        </authorList>
    </citation>
    <scope>NUCLEOTIDE SEQUENCE [LARGE SCALE GENOMIC DNA]</scope>
    <source>
        <strain evidence="3">ATCC MYA-826 / Pb01</strain>
    </source>
</reference>
<feature type="compositionally biased region" description="Polar residues" evidence="1">
    <location>
        <begin position="1"/>
        <end position="17"/>
    </location>
</feature>
<dbReference type="EMBL" id="KN293998">
    <property type="protein sequence ID" value="EEH41136.2"/>
    <property type="molecule type" value="Genomic_DNA"/>
</dbReference>
<gene>
    <name evidence="2" type="ORF">PAAG_03422</name>
</gene>
<dbReference type="VEuPathDB" id="FungiDB:PAAG_03422"/>
<dbReference type="HOGENOM" id="CLU_2483962_0_0_1"/>
<evidence type="ECO:0000256" key="1">
    <source>
        <dbReference type="SAM" id="MobiDB-lite"/>
    </source>
</evidence>
<keyword evidence="3" id="KW-1185">Reference proteome</keyword>
<dbReference type="GeneID" id="9098257"/>
<evidence type="ECO:0000313" key="3">
    <source>
        <dbReference type="Proteomes" id="UP000002059"/>
    </source>
</evidence>
<dbReference type="eggNOG" id="ENOG502RM78">
    <property type="taxonomic scope" value="Eukaryota"/>
</dbReference>
<proteinExistence type="predicted"/>
<protein>
    <submittedName>
        <fullName evidence="2">Uncharacterized protein</fullName>
    </submittedName>
</protein>
<evidence type="ECO:0000313" key="2">
    <source>
        <dbReference type="EMBL" id="EEH41136.2"/>
    </source>
</evidence>
<feature type="region of interest" description="Disordered" evidence="1">
    <location>
        <begin position="65"/>
        <end position="87"/>
    </location>
</feature>
<dbReference type="RefSeq" id="XP_002794877.2">
    <property type="nucleotide sequence ID" value="XM_002794831.2"/>
</dbReference>
<dbReference type="OrthoDB" id="10399254at2759"/>
<organism evidence="2 3">
    <name type="scientific">Paracoccidioides lutzii (strain ATCC MYA-826 / Pb01)</name>
    <name type="common">Paracoccidioides brasiliensis</name>
    <dbReference type="NCBI Taxonomy" id="502779"/>
    <lineage>
        <taxon>Eukaryota</taxon>
        <taxon>Fungi</taxon>
        <taxon>Dikarya</taxon>
        <taxon>Ascomycota</taxon>
        <taxon>Pezizomycotina</taxon>
        <taxon>Eurotiomycetes</taxon>
        <taxon>Eurotiomycetidae</taxon>
        <taxon>Onygenales</taxon>
        <taxon>Ajellomycetaceae</taxon>
        <taxon>Paracoccidioides</taxon>
    </lineage>
</organism>
<feature type="compositionally biased region" description="Basic and acidic residues" evidence="1">
    <location>
        <begin position="70"/>
        <end position="87"/>
    </location>
</feature>
<name>C1GX48_PARBA</name>